<evidence type="ECO:0000256" key="2">
    <source>
        <dbReference type="ARBA" id="ARBA00022448"/>
    </source>
</evidence>
<dbReference type="InterPro" id="IPR037206">
    <property type="entry name" value="VPS28_C_sf"/>
</dbReference>
<dbReference type="InterPro" id="IPR038358">
    <property type="entry name" value="VPS28_N_sf"/>
</dbReference>
<feature type="domain" description="VPS28 N-terminal" evidence="8">
    <location>
        <begin position="1"/>
        <end position="91"/>
    </location>
</feature>
<dbReference type="GO" id="GO:0044877">
    <property type="term" value="F:protein-containing complex binding"/>
    <property type="evidence" value="ECO:0007669"/>
    <property type="project" value="TreeGrafter"/>
</dbReference>
<evidence type="ECO:0000256" key="3">
    <source>
        <dbReference type="ARBA" id="ARBA00022753"/>
    </source>
</evidence>
<comment type="caution">
    <text evidence="9">The sequence shown here is derived from an EMBL/GenBank/DDBJ whole genome shotgun (WGS) entry which is preliminary data.</text>
</comment>
<dbReference type="EMBL" id="NDIQ01000022">
    <property type="protein sequence ID" value="PRT56217.1"/>
    <property type="molecule type" value="Genomic_DNA"/>
</dbReference>
<reference evidence="9 10" key="1">
    <citation type="submission" date="2017-04" db="EMBL/GenBank/DDBJ databases">
        <title>Genome sequencing of [Candida] sorbophila.</title>
        <authorList>
            <person name="Ahn J.O."/>
        </authorList>
    </citation>
    <scope>NUCLEOTIDE SEQUENCE [LARGE SCALE GENOMIC DNA]</scope>
    <source>
        <strain evidence="9 10">DS02</strain>
    </source>
</reference>
<dbReference type="GeneID" id="36517585"/>
<evidence type="ECO:0000256" key="6">
    <source>
        <dbReference type="PROSITE-ProRule" id="PRU00642"/>
    </source>
</evidence>
<dbReference type="Gene3D" id="1.20.1440.200">
    <property type="match status" value="1"/>
</dbReference>
<keyword evidence="10" id="KW-1185">Reference proteome</keyword>
<dbReference type="FunFam" id="1.20.120.1130:FF:000001">
    <property type="entry name" value="Vacuolar protein sorting-associated protein 28 homolog"/>
    <property type="match status" value="1"/>
</dbReference>
<evidence type="ECO:0000259" key="7">
    <source>
        <dbReference type="PROSITE" id="PS51310"/>
    </source>
</evidence>
<dbReference type="InterPro" id="IPR017898">
    <property type="entry name" value="VPS28_N"/>
</dbReference>
<accession>A0A2T0FMM1</accession>
<dbReference type="InterPro" id="IPR007143">
    <property type="entry name" value="Vps28"/>
</dbReference>
<sequence>MDRERTEALAEIYSLIITIDQLEKAYIRDSVNQGDYTKACSRLLAQYQTLLKNRQLEADFGGLDQFCARYKISHSSGVQRIEVGVPATAETSIMPQSTGDSGTPSAQTGPAVSAKAVSEVTGLFITAMDGLKLNFRAKDQLHPIFSELVTGLSKVTGPSFPGRGKLVEWLVTLNKMKIDDELNDEQARQCLFDLQSVYSEFYDSL</sequence>
<dbReference type="SUPFAM" id="SSF140427">
    <property type="entry name" value="VPS28 C-terminal domain-like"/>
    <property type="match status" value="1"/>
</dbReference>
<evidence type="ECO:0000313" key="10">
    <source>
        <dbReference type="Proteomes" id="UP000238350"/>
    </source>
</evidence>
<dbReference type="Gene3D" id="1.20.120.1130">
    <property type="match status" value="1"/>
</dbReference>
<proteinExistence type="inferred from homology"/>
<dbReference type="PROSITE" id="PS51310">
    <property type="entry name" value="VPS28_C"/>
    <property type="match status" value="1"/>
</dbReference>
<protein>
    <recommendedName>
        <fullName evidence="5">Vacuolar protein sorting-associated protein 28</fullName>
    </recommendedName>
    <alternativeName>
        <fullName evidence="5">ESCRT-I complex subunit VPS28</fullName>
    </alternativeName>
</protein>
<dbReference type="PIRSF" id="PIRSF017535">
    <property type="entry name" value="VPS28"/>
    <property type="match status" value="1"/>
</dbReference>
<dbReference type="Pfam" id="PF03997">
    <property type="entry name" value="VPS28"/>
    <property type="match status" value="1"/>
</dbReference>
<evidence type="ECO:0000313" key="9">
    <source>
        <dbReference type="EMBL" id="PRT56217.1"/>
    </source>
</evidence>
<dbReference type="SUPFAM" id="SSF140111">
    <property type="entry name" value="Endosomal sorting complex assembly domain"/>
    <property type="match status" value="1"/>
</dbReference>
<dbReference type="GO" id="GO:0031902">
    <property type="term" value="C:late endosome membrane"/>
    <property type="evidence" value="ECO:0007669"/>
    <property type="project" value="UniProtKB-SubCell"/>
</dbReference>
<dbReference type="RefSeq" id="XP_024666162.1">
    <property type="nucleotide sequence ID" value="XM_024810394.1"/>
</dbReference>
<evidence type="ECO:0000256" key="5">
    <source>
        <dbReference type="PIRNR" id="PIRNR017535"/>
    </source>
</evidence>
<dbReference type="InterPro" id="IPR017899">
    <property type="entry name" value="VPS28_C"/>
</dbReference>
<evidence type="ECO:0000256" key="1">
    <source>
        <dbReference type="ARBA" id="ARBA00004633"/>
    </source>
</evidence>
<dbReference type="STRING" id="45607.A0A2T0FMM1"/>
<keyword evidence="3 5" id="KW-0967">Endosome</keyword>
<name>A0A2T0FMM1_9ASCO</name>
<feature type="domain" description="VPS28 C-terminal" evidence="7">
    <location>
        <begin position="112"/>
        <end position="205"/>
    </location>
</feature>
<dbReference type="GO" id="GO:0000813">
    <property type="term" value="C:ESCRT I complex"/>
    <property type="evidence" value="ECO:0007669"/>
    <property type="project" value="UniProtKB-UniRule"/>
</dbReference>
<evidence type="ECO:0000259" key="8">
    <source>
        <dbReference type="PROSITE" id="PS51313"/>
    </source>
</evidence>
<dbReference type="Proteomes" id="UP000238350">
    <property type="component" value="Unassembled WGS sequence"/>
</dbReference>
<dbReference type="AlphaFoldDB" id="A0A2T0FMM1"/>
<dbReference type="InterPro" id="IPR037202">
    <property type="entry name" value="ESCRT_assembly_dom"/>
</dbReference>
<keyword evidence="2 5" id="KW-0813">Transport</keyword>
<keyword evidence="4 5" id="KW-0653">Protein transport</keyword>
<comment type="function">
    <text evidence="5">Component of the ESCRT-I complex (endosomal sorting complex required for transport I), a regulator of vesicular trafficking process.</text>
</comment>
<organism evidence="9 10">
    <name type="scientific">Wickerhamiella sorbophila</name>
    <dbReference type="NCBI Taxonomy" id="45607"/>
    <lineage>
        <taxon>Eukaryota</taxon>
        <taxon>Fungi</taxon>
        <taxon>Dikarya</taxon>
        <taxon>Ascomycota</taxon>
        <taxon>Saccharomycotina</taxon>
        <taxon>Dipodascomycetes</taxon>
        <taxon>Dipodascales</taxon>
        <taxon>Trichomonascaceae</taxon>
        <taxon>Wickerhamiella</taxon>
    </lineage>
</organism>
<dbReference type="PROSITE" id="PS51313">
    <property type="entry name" value="VPS28_N"/>
    <property type="match status" value="1"/>
</dbReference>
<dbReference type="OrthoDB" id="2671at2759"/>
<gene>
    <name evidence="9" type="ORF">B9G98_03837</name>
</gene>
<comment type="similarity">
    <text evidence="5 6">Belongs to the VPS28 family.</text>
</comment>
<comment type="subcellular location">
    <subcellularLocation>
        <location evidence="1">Late endosome membrane</location>
        <topology evidence="1">Peripheral membrane protein</topology>
    </subcellularLocation>
</comment>
<dbReference type="GO" id="GO:0043328">
    <property type="term" value="P:protein transport to vacuole involved in ubiquitin-dependent protein catabolic process via the multivesicular body sorting pathway"/>
    <property type="evidence" value="ECO:0007669"/>
    <property type="project" value="TreeGrafter"/>
</dbReference>
<evidence type="ECO:0000256" key="4">
    <source>
        <dbReference type="ARBA" id="ARBA00022927"/>
    </source>
</evidence>
<dbReference type="PANTHER" id="PTHR12937:SF0">
    <property type="entry name" value="VACUOLAR PROTEIN SORTING-ASSOCIATED PROTEIN 28 HOMOLOG"/>
    <property type="match status" value="1"/>
</dbReference>
<dbReference type="PANTHER" id="PTHR12937">
    <property type="entry name" value="VACUOLAR PROTEIN SORTING 28, ISOFORM 2 VPS28"/>
    <property type="match status" value="1"/>
</dbReference>